<dbReference type="InterPro" id="IPR013536">
    <property type="entry name" value="WLM_dom"/>
</dbReference>
<proteinExistence type="predicted"/>
<feature type="domain" description="WLM" evidence="2">
    <location>
        <begin position="137"/>
        <end position="335"/>
    </location>
</feature>
<dbReference type="SUPFAM" id="SSF54236">
    <property type="entry name" value="Ubiquitin-like"/>
    <property type="match status" value="1"/>
</dbReference>
<evidence type="ECO:0000313" key="5">
    <source>
        <dbReference type="RefSeq" id="XP_033531547.1"/>
    </source>
</evidence>
<dbReference type="Gene3D" id="3.10.20.90">
    <property type="entry name" value="Phosphatidylinositol 3-kinase Catalytic Subunit, Chain A, domain 1"/>
    <property type="match status" value="1"/>
</dbReference>
<dbReference type="EMBL" id="ML975169">
    <property type="protein sequence ID" value="KAF1809916.1"/>
    <property type="molecule type" value="Genomic_DNA"/>
</dbReference>
<sequence>MEDIVHAPQEGDLVIPDSDNTLSITIHHHGKPYEFALQALSTVEDLSSHISTTLNIPTSNQKLFISPKPGILKPPFPSTSISALLSSSKPPKITLLASTASEIAAAETALKPRERSTASKSFRPTKTQASSQSRGITATDSATYTFATIRPLPYLPEPQHAEKYLRRLADDPGIRRVMAKHKFRVGLLTEMDPAAHTDASHEGVSRTLGLNRNGGEVIELRLRTDAGDGWRQYDAVRKTLCHELTHNVWGPHDSNFWKLCRELEKEVAGGDWWKGRGQTAGDGPGWVGTDEEEEHVDGGGWTGGSYVLGRKGMGEQGSGLSRREILAKAAEERARKVREAEGQGKRDGQGSSSPS</sequence>
<dbReference type="PANTHER" id="PTHR47795">
    <property type="entry name" value="UBIQUITIN AND WLM DOMAIN-CONTAINING METALLOPROTEASE SPCC1442.07C"/>
    <property type="match status" value="1"/>
</dbReference>
<dbReference type="GO" id="GO:0070628">
    <property type="term" value="F:proteasome binding"/>
    <property type="evidence" value="ECO:0007669"/>
    <property type="project" value="TreeGrafter"/>
</dbReference>
<dbReference type="PROSITE" id="PS51397">
    <property type="entry name" value="WLM"/>
    <property type="match status" value="1"/>
</dbReference>
<name>A0A6G1FW39_9PEZI</name>
<dbReference type="GeneID" id="54417216"/>
<evidence type="ECO:0000256" key="1">
    <source>
        <dbReference type="SAM" id="MobiDB-lite"/>
    </source>
</evidence>
<feature type="compositionally biased region" description="Basic and acidic residues" evidence="1">
    <location>
        <begin position="321"/>
        <end position="348"/>
    </location>
</feature>
<accession>A0A6G1FW39</accession>
<evidence type="ECO:0000259" key="2">
    <source>
        <dbReference type="PROSITE" id="PS51397"/>
    </source>
</evidence>
<dbReference type="PANTHER" id="PTHR47795:SF1">
    <property type="entry name" value="DNA-DEPENDENT METALLOPROTEASE WSS1 HOMOLOG 2"/>
    <property type="match status" value="1"/>
</dbReference>
<dbReference type="Pfam" id="PF08325">
    <property type="entry name" value="WLM"/>
    <property type="match status" value="1"/>
</dbReference>
<reference evidence="3 5" key="1">
    <citation type="submission" date="2020-01" db="EMBL/GenBank/DDBJ databases">
        <authorList>
            <consortium name="DOE Joint Genome Institute"/>
            <person name="Haridas S."/>
            <person name="Albert R."/>
            <person name="Binder M."/>
            <person name="Bloem J."/>
            <person name="Labutti K."/>
            <person name="Salamov A."/>
            <person name="Andreopoulos B."/>
            <person name="Baker S.E."/>
            <person name="Barry K."/>
            <person name="Bills G."/>
            <person name="Bluhm B.H."/>
            <person name="Cannon C."/>
            <person name="Castanera R."/>
            <person name="Culley D.E."/>
            <person name="Daum C."/>
            <person name="Ezra D."/>
            <person name="Gonzalez J.B."/>
            <person name="Henrissat B."/>
            <person name="Kuo A."/>
            <person name="Liang C."/>
            <person name="Lipzen A."/>
            <person name="Lutzoni F."/>
            <person name="Magnuson J."/>
            <person name="Mondo S."/>
            <person name="Nolan M."/>
            <person name="Ohm R."/>
            <person name="Pangilinan J."/>
            <person name="Park H.-J."/>
            <person name="Ramirez L."/>
            <person name="Alfaro M."/>
            <person name="Sun H."/>
            <person name="Tritt A."/>
            <person name="Yoshinaga Y."/>
            <person name="Zwiers L.-H."/>
            <person name="Turgeon B.G."/>
            <person name="Goodwin S.B."/>
            <person name="Spatafora J.W."/>
            <person name="Crous P.W."/>
            <person name="Grigoriev I.V."/>
        </authorList>
    </citation>
    <scope>NUCLEOTIDE SEQUENCE</scope>
    <source>
        <strain evidence="3 5">CBS 781.70</strain>
    </source>
</reference>
<evidence type="ECO:0000313" key="4">
    <source>
        <dbReference type="Proteomes" id="UP000504638"/>
    </source>
</evidence>
<protein>
    <submittedName>
        <fullName evidence="3 5">WLM-domain-containing protein</fullName>
    </submittedName>
</protein>
<dbReference type="RefSeq" id="XP_033531547.1">
    <property type="nucleotide sequence ID" value="XM_033676646.1"/>
</dbReference>
<feature type="compositionally biased region" description="Polar residues" evidence="1">
    <location>
        <begin position="118"/>
        <end position="136"/>
    </location>
</feature>
<reference evidence="5" key="3">
    <citation type="submission" date="2025-04" db="UniProtKB">
        <authorList>
            <consortium name="RefSeq"/>
        </authorList>
    </citation>
    <scope>IDENTIFICATION</scope>
    <source>
        <strain evidence="5">CBS 781.70</strain>
    </source>
</reference>
<feature type="region of interest" description="Disordered" evidence="1">
    <location>
        <begin position="291"/>
        <end position="355"/>
    </location>
</feature>
<keyword evidence="4" id="KW-1185">Reference proteome</keyword>
<gene>
    <name evidence="3 5" type="ORF">P152DRAFT_402309</name>
</gene>
<dbReference type="InterPro" id="IPR029071">
    <property type="entry name" value="Ubiquitin-like_domsf"/>
</dbReference>
<evidence type="ECO:0000313" key="3">
    <source>
        <dbReference type="EMBL" id="KAF1809916.1"/>
    </source>
</evidence>
<dbReference type="AlphaFoldDB" id="A0A6G1FW39"/>
<dbReference type="Proteomes" id="UP000504638">
    <property type="component" value="Unplaced"/>
</dbReference>
<dbReference type="CDD" id="cd17039">
    <property type="entry name" value="Ubl_ubiquitin_like"/>
    <property type="match status" value="1"/>
</dbReference>
<reference evidence="5" key="2">
    <citation type="submission" date="2020-04" db="EMBL/GenBank/DDBJ databases">
        <authorList>
            <consortium name="NCBI Genome Project"/>
        </authorList>
    </citation>
    <scope>NUCLEOTIDE SEQUENCE</scope>
    <source>
        <strain evidence="5">CBS 781.70</strain>
    </source>
</reference>
<feature type="region of interest" description="Disordered" evidence="1">
    <location>
        <begin position="109"/>
        <end position="136"/>
    </location>
</feature>
<dbReference type="OrthoDB" id="49605at2759"/>
<organism evidence="3">
    <name type="scientific">Eremomyces bilateralis CBS 781.70</name>
    <dbReference type="NCBI Taxonomy" id="1392243"/>
    <lineage>
        <taxon>Eukaryota</taxon>
        <taxon>Fungi</taxon>
        <taxon>Dikarya</taxon>
        <taxon>Ascomycota</taxon>
        <taxon>Pezizomycotina</taxon>
        <taxon>Dothideomycetes</taxon>
        <taxon>Dothideomycetes incertae sedis</taxon>
        <taxon>Eremomycetales</taxon>
        <taxon>Eremomycetaceae</taxon>
        <taxon>Eremomyces</taxon>
    </lineage>
</organism>